<dbReference type="Gene3D" id="1.10.30.10">
    <property type="entry name" value="High mobility group box domain"/>
    <property type="match status" value="1"/>
</dbReference>
<keyword evidence="5" id="KW-1185">Reference proteome</keyword>
<dbReference type="AlphaFoldDB" id="A0A4P6XPG2"/>
<dbReference type="InterPro" id="IPR036910">
    <property type="entry name" value="HMG_box_dom_sf"/>
</dbReference>
<feature type="region of interest" description="Disordered" evidence="2">
    <location>
        <begin position="337"/>
        <end position="367"/>
    </location>
</feature>
<feature type="region of interest" description="Disordered" evidence="2">
    <location>
        <begin position="151"/>
        <end position="171"/>
    </location>
</feature>
<feature type="DNA-binding region" description="HMG box" evidence="1">
    <location>
        <begin position="169"/>
        <end position="242"/>
    </location>
</feature>
<evidence type="ECO:0000313" key="5">
    <source>
        <dbReference type="Proteomes" id="UP000292447"/>
    </source>
</evidence>
<feature type="compositionally biased region" description="Basic residues" evidence="2">
    <location>
        <begin position="358"/>
        <end position="367"/>
    </location>
</feature>
<dbReference type="InterPro" id="IPR009071">
    <property type="entry name" value="HMG_box_dom"/>
</dbReference>
<name>A0A4P6XPG2_9ASCO</name>
<protein>
    <submittedName>
        <fullName evidence="4">HMG (High mobility group) box</fullName>
    </submittedName>
</protein>
<dbReference type="Proteomes" id="UP000292447">
    <property type="component" value="Chromosome IV"/>
</dbReference>
<dbReference type="SMART" id="SM00398">
    <property type="entry name" value="HMG"/>
    <property type="match status" value="1"/>
</dbReference>
<feature type="compositionally biased region" description="Low complexity" evidence="2">
    <location>
        <begin position="248"/>
        <end position="275"/>
    </location>
</feature>
<feature type="domain" description="HMG box" evidence="3">
    <location>
        <begin position="169"/>
        <end position="242"/>
    </location>
</feature>
<dbReference type="STRING" id="2163413.A0A4P6XPG2"/>
<feature type="region of interest" description="Disordered" evidence="2">
    <location>
        <begin position="244"/>
        <end position="319"/>
    </location>
</feature>
<dbReference type="Pfam" id="PF00505">
    <property type="entry name" value="HMG_box"/>
    <property type="match status" value="1"/>
</dbReference>
<accession>A0A4P6XPG2</accession>
<organism evidence="4 5">
    <name type="scientific">Metschnikowia aff. pulcherrima</name>
    <dbReference type="NCBI Taxonomy" id="2163413"/>
    <lineage>
        <taxon>Eukaryota</taxon>
        <taxon>Fungi</taxon>
        <taxon>Dikarya</taxon>
        <taxon>Ascomycota</taxon>
        <taxon>Saccharomycotina</taxon>
        <taxon>Pichiomycetes</taxon>
        <taxon>Metschnikowiaceae</taxon>
        <taxon>Metschnikowia</taxon>
    </lineage>
</organism>
<keyword evidence="1" id="KW-0539">Nucleus</keyword>
<sequence length="367" mass="38954">MSDNSNLAAADDFQNAKNALVSSLCELSTAATQTATAALNFYKFADAHGAEAQSAGSSLKKLGDTVLAAAKSATTTLSNGTTAEAKKTPAKQVKKKDTTASPATPVEKPVEKTAPVPVPGPKAAAESAPELASKLDEDVLAKTDPALKPAVEKVEKVRKKRAEKDPNAPKKPVTLYLRFNLAVREELRRQRNESGQPTLQATELNQIIAERWATLGEPEKLKLQKAYESEYEVYKKAFDEYKTKKQAESIAPSESSEPAPTSEPAEVVEPSSPAVTTASEPAASEPVSVPTEATPASPVEKPKKKKKAPKKTAELSEVEAVAAAATEAAKAAIAAEVAQNQAKPSKKRKDKELSEKQSKKKKSESLA</sequence>
<evidence type="ECO:0000256" key="2">
    <source>
        <dbReference type="SAM" id="MobiDB-lite"/>
    </source>
</evidence>
<dbReference type="SUPFAM" id="SSF47095">
    <property type="entry name" value="HMG-box"/>
    <property type="match status" value="1"/>
</dbReference>
<dbReference type="GO" id="GO:0003677">
    <property type="term" value="F:DNA binding"/>
    <property type="evidence" value="ECO:0007669"/>
    <property type="project" value="UniProtKB-UniRule"/>
</dbReference>
<dbReference type="EMBL" id="CP034459">
    <property type="protein sequence ID" value="QBM89367.1"/>
    <property type="molecule type" value="Genomic_DNA"/>
</dbReference>
<feature type="region of interest" description="Disordered" evidence="2">
    <location>
        <begin position="77"/>
        <end position="131"/>
    </location>
</feature>
<reference evidence="5" key="1">
    <citation type="submission" date="2019-03" db="EMBL/GenBank/DDBJ databases">
        <title>Snf2 controls pulcherriminic acid biosynthesis and connects pigmentation and antifungal activity of the yeast Metschnikowia pulcherrima.</title>
        <authorList>
            <person name="Gore-Lloyd D."/>
            <person name="Sumann I."/>
            <person name="Brachmann A.O."/>
            <person name="Schneeberger K."/>
            <person name="Ortiz-Merino R.A."/>
            <person name="Moreno-Beltran M."/>
            <person name="Schlaefli M."/>
            <person name="Kirner P."/>
            <person name="Santos Kron A."/>
            <person name="Wolfe K.H."/>
            <person name="Piel J."/>
            <person name="Ahrens C.H."/>
            <person name="Henk D."/>
            <person name="Freimoser F.M."/>
        </authorList>
    </citation>
    <scope>NUCLEOTIDE SEQUENCE [LARGE SCALE GENOMIC DNA]</scope>
    <source>
        <strain evidence="5">APC 1.2</strain>
    </source>
</reference>
<dbReference type="PROSITE" id="PS50118">
    <property type="entry name" value="HMG_BOX_2"/>
    <property type="match status" value="1"/>
</dbReference>
<keyword evidence="1" id="KW-0238">DNA-binding</keyword>
<proteinExistence type="predicted"/>
<evidence type="ECO:0000313" key="4">
    <source>
        <dbReference type="EMBL" id="QBM89367.1"/>
    </source>
</evidence>
<gene>
    <name evidence="4" type="primary">MPUL0D04370</name>
    <name evidence="4" type="ORF">METSCH_D04370</name>
</gene>
<evidence type="ECO:0000256" key="1">
    <source>
        <dbReference type="PROSITE-ProRule" id="PRU00267"/>
    </source>
</evidence>
<dbReference type="GO" id="GO:0005634">
    <property type="term" value="C:nucleus"/>
    <property type="evidence" value="ECO:0007669"/>
    <property type="project" value="UniProtKB-UniRule"/>
</dbReference>
<evidence type="ECO:0000259" key="3">
    <source>
        <dbReference type="PROSITE" id="PS50118"/>
    </source>
</evidence>